<evidence type="ECO:0000256" key="3">
    <source>
        <dbReference type="ARBA" id="ARBA00023026"/>
    </source>
</evidence>
<dbReference type="EMBL" id="QAYG01000011">
    <property type="protein sequence ID" value="PTW56671.1"/>
    <property type="molecule type" value="Genomic_DNA"/>
</dbReference>
<evidence type="ECO:0000259" key="6">
    <source>
        <dbReference type="Pfam" id="PF04888"/>
    </source>
</evidence>
<reference evidence="7 8" key="1">
    <citation type="submission" date="2018-04" db="EMBL/GenBank/DDBJ databases">
        <title>Genomic Encyclopedia of Archaeal and Bacterial Type Strains, Phase II (KMG-II): from individual species to whole genera.</title>
        <authorList>
            <person name="Goeker M."/>
        </authorList>
    </citation>
    <scope>NUCLEOTIDE SEQUENCE [LARGE SCALE GENOMIC DNA]</scope>
    <source>
        <strain evidence="7 8">DSM 23382</strain>
    </source>
</reference>
<keyword evidence="5" id="KW-0472">Membrane</keyword>
<keyword evidence="8" id="KW-1185">Reference proteome</keyword>
<feature type="domain" description="Translocator protein BipB-like C-terminal" evidence="6">
    <location>
        <begin position="113"/>
        <end position="277"/>
    </location>
</feature>
<dbReference type="OrthoDB" id="9827590at2"/>
<organism evidence="7 8">
    <name type="scientific">Breoghania corrubedonensis</name>
    <dbReference type="NCBI Taxonomy" id="665038"/>
    <lineage>
        <taxon>Bacteria</taxon>
        <taxon>Pseudomonadati</taxon>
        <taxon>Pseudomonadota</taxon>
        <taxon>Alphaproteobacteria</taxon>
        <taxon>Hyphomicrobiales</taxon>
        <taxon>Stappiaceae</taxon>
        <taxon>Breoghania</taxon>
    </lineage>
</organism>
<dbReference type="Pfam" id="PF04888">
    <property type="entry name" value="SseC"/>
    <property type="match status" value="1"/>
</dbReference>
<dbReference type="InterPro" id="IPR006972">
    <property type="entry name" value="BipB-like_C"/>
</dbReference>
<keyword evidence="2" id="KW-1043">Host membrane</keyword>
<keyword evidence="3" id="KW-0843">Virulence</keyword>
<dbReference type="AlphaFoldDB" id="A0A2T5UYX2"/>
<dbReference type="GO" id="GO:0033644">
    <property type="term" value="C:host cell membrane"/>
    <property type="evidence" value="ECO:0007669"/>
    <property type="project" value="UniProtKB-SubCell"/>
</dbReference>
<evidence type="ECO:0000256" key="4">
    <source>
        <dbReference type="ARBA" id="ARBA00035640"/>
    </source>
</evidence>
<name>A0A2T5UYX2_9HYPH</name>
<comment type="subcellular location">
    <subcellularLocation>
        <location evidence="1">Host membrane</location>
    </subcellularLocation>
</comment>
<keyword evidence="5" id="KW-0812">Transmembrane</keyword>
<accession>A0A2T5UYX2</accession>
<keyword evidence="5" id="KW-1133">Transmembrane helix</keyword>
<gene>
    <name evidence="7" type="ORF">C8N35_111134</name>
</gene>
<proteinExistence type="inferred from homology"/>
<protein>
    <recommendedName>
        <fullName evidence="6">Translocator protein BipB-like C-terminal domain-containing protein</fullName>
    </recommendedName>
</protein>
<comment type="caution">
    <text evidence="7">The sequence shown here is derived from an EMBL/GenBank/DDBJ whole genome shotgun (WGS) entry which is preliminary data.</text>
</comment>
<feature type="transmembrane region" description="Helical" evidence="5">
    <location>
        <begin position="148"/>
        <end position="169"/>
    </location>
</feature>
<dbReference type="Proteomes" id="UP000244081">
    <property type="component" value="Unassembled WGS sequence"/>
</dbReference>
<feature type="transmembrane region" description="Helical" evidence="5">
    <location>
        <begin position="235"/>
        <end position="255"/>
    </location>
</feature>
<feature type="transmembrane region" description="Helical" evidence="5">
    <location>
        <begin position="175"/>
        <end position="197"/>
    </location>
</feature>
<evidence type="ECO:0000256" key="1">
    <source>
        <dbReference type="ARBA" id="ARBA00004551"/>
    </source>
</evidence>
<sequence length="372" mass="37404">MSDASVVRHSDPSLVGFGLGVDQAQGQKEADVLKSGLAGYAATALPEAGGGANTKSGSAGSASRSYGAVMGALGRLMSRTGGDALDAELASAIAKMKDIVGDVQTGKLLSDEEKKRAALGEKQKKIGEAQDKFDEAQKAKEKSGIFGWIKTAFSAIAAAISIVVGAALIATGVGAAVGALMIAGGVIGLIMTVDSIVNATTGKGIMGNIAYSVAMNQGKTEEEAAKIASDWDTGFAITMAVVAVALAIATIGVGFSSLASASTGVAEATQATMKTVQIAGEAAAGIATVGEASSSVGQAITNKEAADLGAQARTNQAEGKRMEAFIQTLDDFIDVLVDQISGANSRFNAMLETVQGSMNDRANTMGRAHFTG</sequence>
<evidence type="ECO:0000256" key="2">
    <source>
        <dbReference type="ARBA" id="ARBA00022870"/>
    </source>
</evidence>
<evidence type="ECO:0000313" key="8">
    <source>
        <dbReference type="Proteomes" id="UP000244081"/>
    </source>
</evidence>
<evidence type="ECO:0000313" key="7">
    <source>
        <dbReference type="EMBL" id="PTW56671.1"/>
    </source>
</evidence>
<evidence type="ECO:0000256" key="5">
    <source>
        <dbReference type="SAM" id="Phobius"/>
    </source>
</evidence>
<comment type="similarity">
    <text evidence="4">Belongs to the SctE/SipB/YopB family.</text>
</comment>
<dbReference type="RefSeq" id="WP_146177447.1">
    <property type="nucleotide sequence ID" value="NZ_QAYG01000011.1"/>
</dbReference>